<comment type="caution">
    <text evidence="3">The sequence shown here is derived from an EMBL/GenBank/DDBJ whole genome shotgun (WGS) entry which is preliminary data.</text>
</comment>
<evidence type="ECO:0000259" key="2">
    <source>
        <dbReference type="Pfam" id="PF05057"/>
    </source>
</evidence>
<dbReference type="InterPro" id="IPR044294">
    <property type="entry name" value="Lipase-like"/>
</dbReference>
<feature type="compositionally biased region" description="Low complexity" evidence="1">
    <location>
        <begin position="359"/>
        <end position="378"/>
    </location>
</feature>
<evidence type="ECO:0000256" key="1">
    <source>
        <dbReference type="SAM" id="MobiDB-lite"/>
    </source>
</evidence>
<dbReference type="PANTHER" id="PTHR12482">
    <property type="entry name" value="LIPASE ROG1-RELATED-RELATED"/>
    <property type="match status" value="1"/>
</dbReference>
<dbReference type="AlphaFoldDB" id="A0AAV5WE83"/>
<dbReference type="FunFam" id="3.40.50.1820:FF:000923">
    <property type="entry name" value="Family with sequence similarity 135 member B"/>
    <property type="match status" value="1"/>
</dbReference>
<gene>
    <name evidence="3" type="ORF">PFISCL1PPCAC_20242</name>
</gene>
<sequence length="713" mass="80289">MSKPLVELHPFYNVFIYLNRLKNIELPYRGYWQVRLNAEGSSCSEWDVKLDGKDRREGEDTLLPACIHTRAAISRTVEVLYTDEEFQLTDAFIFTFKANGSGRIEFEITIELWYCDKDQPPRLDKFQKLNSRKMTVTLEPTKICTAARLLHWDYGACASLTLSLIGSLVSLMPRRRRDPPDPPLSDALIRQYGDMCDALLGTTRTLTAFIKNSSKHIGVDLAHDIESESKEEMLSSLRSSLSPWKTLEIDAVSLSAPLDALFKQAVELCGRNEGVIRSLLHAFSVWQSRRLSEAFFSLDRSSSHINSSSLLPLSALYQLISNHEYIKNLPFHPLQSAQMDYTEDNMSFILEEVFLPPSTSSSPTSSSSSSPPSAASTPENTFDLPVEQPTDDLYSDSFLEKLTEYAENKESIKSEVCRVSGKEFRLMSECIRSQPLFDERIGEENGNKTGVHLIVLVHGLEGARDDLWPYRSSLKRMMQGRDVHFLCSRINEGSTWGDVEMLGKSLLVEMDEHMCSLRSSVTRVSFIAHSLGGLIVRAAVARPDAAWLHSRLHTLLTLNTPHLGLVYAKKTSHVGLTLVQWYKRSRCLAQLSLRDANNFNDSFLVRLASSRSLTPFKNVLLLGSSGDIMVPRHSALLASCPAADKDRSSLAAAFNHMLDELHKELAEKRVVRYSAVHRKHGEKLRGRPAHTSCVEDSVFIEKLLSTSAINYFY</sequence>
<dbReference type="Gene3D" id="3.40.50.1820">
    <property type="entry name" value="alpha/beta hydrolase"/>
    <property type="match status" value="1"/>
</dbReference>
<dbReference type="InterPro" id="IPR029058">
    <property type="entry name" value="AB_hydrolase_fold"/>
</dbReference>
<accession>A0AAV5WE83</accession>
<evidence type="ECO:0000313" key="4">
    <source>
        <dbReference type="Proteomes" id="UP001432322"/>
    </source>
</evidence>
<dbReference type="EMBL" id="BTSY01000005">
    <property type="protein sequence ID" value="GMT28945.1"/>
    <property type="molecule type" value="Genomic_DNA"/>
</dbReference>
<evidence type="ECO:0000313" key="3">
    <source>
        <dbReference type="EMBL" id="GMT28945.1"/>
    </source>
</evidence>
<dbReference type="Proteomes" id="UP001432322">
    <property type="component" value="Unassembled WGS sequence"/>
</dbReference>
<feature type="domain" description="DUF676" evidence="2">
    <location>
        <begin position="449"/>
        <end position="634"/>
    </location>
</feature>
<dbReference type="PANTHER" id="PTHR12482:SF5">
    <property type="entry name" value="DUF676 DOMAIN-CONTAINING PROTEIN"/>
    <property type="match status" value="1"/>
</dbReference>
<proteinExistence type="predicted"/>
<organism evidence="3 4">
    <name type="scientific">Pristionchus fissidentatus</name>
    <dbReference type="NCBI Taxonomy" id="1538716"/>
    <lineage>
        <taxon>Eukaryota</taxon>
        <taxon>Metazoa</taxon>
        <taxon>Ecdysozoa</taxon>
        <taxon>Nematoda</taxon>
        <taxon>Chromadorea</taxon>
        <taxon>Rhabditida</taxon>
        <taxon>Rhabditina</taxon>
        <taxon>Diplogasteromorpha</taxon>
        <taxon>Diplogasteroidea</taxon>
        <taxon>Neodiplogasteridae</taxon>
        <taxon>Pristionchus</taxon>
    </lineage>
</organism>
<keyword evidence="4" id="KW-1185">Reference proteome</keyword>
<protein>
    <recommendedName>
        <fullName evidence="2">DUF676 domain-containing protein</fullName>
    </recommendedName>
</protein>
<reference evidence="3" key="1">
    <citation type="submission" date="2023-10" db="EMBL/GenBank/DDBJ databases">
        <title>Genome assembly of Pristionchus species.</title>
        <authorList>
            <person name="Yoshida K."/>
            <person name="Sommer R.J."/>
        </authorList>
    </citation>
    <scope>NUCLEOTIDE SEQUENCE</scope>
    <source>
        <strain evidence="3">RS5133</strain>
    </source>
</reference>
<dbReference type="Pfam" id="PF05057">
    <property type="entry name" value="DUF676"/>
    <property type="match status" value="1"/>
</dbReference>
<dbReference type="SUPFAM" id="SSF53474">
    <property type="entry name" value="alpha/beta-Hydrolases"/>
    <property type="match status" value="1"/>
</dbReference>
<feature type="region of interest" description="Disordered" evidence="1">
    <location>
        <begin position="359"/>
        <end position="388"/>
    </location>
</feature>
<dbReference type="InterPro" id="IPR007751">
    <property type="entry name" value="DUF676_lipase-like"/>
</dbReference>
<name>A0AAV5WE83_9BILA</name>